<dbReference type="AlphaFoldDB" id="A0A8H5PP05"/>
<dbReference type="Proteomes" id="UP000544095">
    <property type="component" value="Unassembled WGS sequence"/>
</dbReference>
<protein>
    <submittedName>
        <fullName evidence="2">Integral membrane protein</fullName>
    </submittedName>
</protein>
<evidence type="ECO:0000256" key="1">
    <source>
        <dbReference type="SAM" id="MobiDB-lite"/>
    </source>
</evidence>
<evidence type="ECO:0000313" key="2">
    <source>
        <dbReference type="EMBL" id="KAF5599902.1"/>
    </source>
</evidence>
<sequence>MCQNSPAASTPSSTASPGEPTAVADTSDTMNDPKQNANKVCRCGCVCQEVRRSDDYYCDPCIEARHNYLPPGLEESG</sequence>
<proteinExistence type="predicted"/>
<evidence type="ECO:0000313" key="3">
    <source>
        <dbReference type="Proteomes" id="UP000544095"/>
    </source>
</evidence>
<name>A0A8H5PP05_9HYPO</name>
<organism evidence="2 3">
    <name type="scientific">Fusarium pseudoanthophilum</name>
    <dbReference type="NCBI Taxonomy" id="48495"/>
    <lineage>
        <taxon>Eukaryota</taxon>
        <taxon>Fungi</taxon>
        <taxon>Dikarya</taxon>
        <taxon>Ascomycota</taxon>
        <taxon>Pezizomycotina</taxon>
        <taxon>Sordariomycetes</taxon>
        <taxon>Hypocreomycetidae</taxon>
        <taxon>Hypocreales</taxon>
        <taxon>Nectriaceae</taxon>
        <taxon>Fusarium</taxon>
        <taxon>Fusarium fujikuroi species complex</taxon>
    </lineage>
</organism>
<feature type="compositionally biased region" description="Polar residues" evidence="1">
    <location>
        <begin position="24"/>
        <end position="37"/>
    </location>
</feature>
<keyword evidence="3" id="KW-1185">Reference proteome</keyword>
<gene>
    <name evidence="2" type="ORF">FPANT_2959</name>
</gene>
<comment type="caution">
    <text evidence="2">The sequence shown here is derived from an EMBL/GenBank/DDBJ whole genome shotgun (WGS) entry which is preliminary data.</text>
</comment>
<feature type="region of interest" description="Disordered" evidence="1">
    <location>
        <begin position="1"/>
        <end position="37"/>
    </location>
</feature>
<accession>A0A8H5PP05</accession>
<reference evidence="2 3" key="1">
    <citation type="submission" date="2020-05" db="EMBL/GenBank/DDBJ databases">
        <title>Identification and distribution of gene clusters putatively required for synthesis of sphingolipid metabolism inhibitors in phylogenetically diverse species of the filamentous fungus Fusarium.</title>
        <authorList>
            <person name="Kim H.-S."/>
            <person name="Busman M."/>
            <person name="Brown D.W."/>
            <person name="Divon H."/>
            <person name="Uhlig S."/>
            <person name="Proctor R.H."/>
        </authorList>
    </citation>
    <scope>NUCLEOTIDE SEQUENCE [LARGE SCALE GENOMIC DNA]</scope>
    <source>
        <strain evidence="2 3">NRRL 25211</strain>
    </source>
</reference>
<dbReference type="EMBL" id="JAAOAR010000133">
    <property type="protein sequence ID" value="KAF5599902.1"/>
    <property type="molecule type" value="Genomic_DNA"/>
</dbReference>
<feature type="compositionally biased region" description="Low complexity" evidence="1">
    <location>
        <begin position="1"/>
        <end position="22"/>
    </location>
</feature>